<dbReference type="AlphaFoldDB" id="A0A6J7F192"/>
<name>A0A6J7F192_9ZZZZ</name>
<organism evidence="1">
    <name type="scientific">freshwater metagenome</name>
    <dbReference type="NCBI Taxonomy" id="449393"/>
    <lineage>
        <taxon>unclassified sequences</taxon>
        <taxon>metagenomes</taxon>
        <taxon>ecological metagenomes</taxon>
    </lineage>
</organism>
<reference evidence="1" key="1">
    <citation type="submission" date="2020-05" db="EMBL/GenBank/DDBJ databases">
        <authorList>
            <person name="Chiriac C."/>
            <person name="Salcher M."/>
            <person name="Ghai R."/>
            <person name="Kavagutti S V."/>
        </authorList>
    </citation>
    <scope>NUCLEOTIDE SEQUENCE</scope>
</reference>
<proteinExistence type="predicted"/>
<sequence>MSKSRLLITSLIACLPLSVAVVAHSVPQVVAKASWSMVDTIKDVNNDGFIDGDGGVPKSGALSINPSVQMVGEGNHIAQPHERLIGGALSWYLSQAGFPVTLNACESRGSQYSWTLLNTTTQAVTSIATKQLTKATCKTHATLPEGSYTFTLNVTAGTTNATVTIPATVKNILMVAMGDSYASGEGNPRNVDAWLTQGGPFSAFRPYWDNDVCHRSVHGAPALAALALEKTSALTSVTLVDVSCTGATVRQGILGVQPGTGQTQIALAKSLIGEQPVDLVSISIGGNDIGFGSVLSSCLLNANCPLSKPTSGALQSYPTLQAGVSDQTAKLQAAYSEIANCLSKRTCPSGINLAPTASVLPTMYPDLARNSNGAICSYLSMTQQDFTWARAAILNPTPPSEVAYTTTSQTVASLPITSSLNRQITNTTALGWKPVLGSWTRSGDSAMGHGVCAGTASWTFGVQFGGQMSSASFHPNPQGQIELGKALLEAAKIAIA</sequence>
<dbReference type="PANTHER" id="PTHR37981:SF1">
    <property type="entry name" value="SGNH HYDROLASE-TYPE ESTERASE DOMAIN-CONTAINING PROTEIN"/>
    <property type="match status" value="1"/>
</dbReference>
<dbReference type="Gene3D" id="3.40.50.1110">
    <property type="entry name" value="SGNH hydrolase"/>
    <property type="match status" value="1"/>
</dbReference>
<accession>A0A6J7F192</accession>
<dbReference type="SUPFAM" id="SSF52266">
    <property type="entry name" value="SGNH hydrolase"/>
    <property type="match status" value="1"/>
</dbReference>
<dbReference type="InterPro" id="IPR037460">
    <property type="entry name" value="SEST-like"/>
</dbReference>
<evidence type="ECO:0000313" key="1">
    <source>
        <dbReference type="EMBL" id="CAB4887488.1"/>
    </source>
</evidence>
<protein>
    <submittedName>
        <fullName evidence="1">Unannotated protein</fullName>
    </submittedName>
</protein>
<gene>
    <name evidence="1" type="ORF">UFOPK3495_00042</name>
</gene>
<dbReference type="PANTHER" id="PTHR37981">
    <property type="entry name" value="LIPASE 2"/>
    <property type="match status" value="1"/>
</dbReference>
<dbReference type="GO" id="GO:0006629">
    <property type="term" value="P:lipid metabolic process"/>
    <property type="evidence" value="ECO:0007669"/>
    <property type="project" value="TreeGrafter"/>
</dbReference>
<dbReference type="InterPro" id="IPR036514">
    <property type="entry name" value="SGNH_hydro_sf"/>
</dbReference>
<dbReference type="EMBL" id="CAFBMC010000001">
    <property type="protein sequence ID" value="CAB4887488.1"/>
    <property type="molecule type" value="Genomic_DNA"/>
</dbReference>
<dbReference type="GO" id="GO:0016788">
    <property type="term" value="F:hydrolase activity, acting on ester bonds"/>
    <property type="evidence" value="ECO:0007669"/>
    <property type="project" value="InterPro"/>
</dbReference>